<dbReference type="CDD" id="cd01560">
    <property type="entry name" value="Thr-synth_2"/>
    <property type="match status" value="1"/>
</dbReference>
<comment type="cofactor">
    <cofactor evidence="1 5">
        <name>pyridoxal 5'-phosphate</name>
        <dbReference type="ChEBI" id="CHEBI:597326"/>
    </cofactor>
</comment>
<dbReference type="InterPro" id="IPR029144">
    <property type="entry name" value="Thr_synth_N"/>
</dbReference>
<evidence type="ECO:0000256" key="3">
    <source>
        <dbReference type="ARBA" id="ARBA00022898"/>
    </source>
</evidence>
<dbReference type="InterPro" id="IPR001926">
    <property type="entry name" value="TrpB-like_PALP"/>
</dbReference>
<dbReference type="EMBL" id="CP065662">
    <property type="protein sequence ID" value="QPS01325.1"/>
    <property type="molecule type" value="Genomic_DNA"/>
</dbReference>
<dbReference type="SUPFAM" id="SSF53686">
    <property type="entry name" value="Tryptophan synthase beta subunit-like PLP-dependent enzymes"/>
    <property type="match status" value="1"/>
</dbReference>
<dbReference type="EMBL" id="JAOTML010000007">
    <property type="protein sequence ID" value="MCY3053705.1"/>
    <property type="molecule type" value="Genomic_DNA"/>
</dbReference>
<dbReference type="Gene3D" id="3.40.50.1100">
    <property type="match status" value="2"/>
</dbReference>
<dbReference type="Pfam" id="PF00291">
    <property type="entry name" value="PALP"/>
    <property type="match status" value="1"/>
</dbReference>
<evidence type="ECO:0000313" key="9">
    <source>
        <dbReference type="EMBL" id="QPS01325.1"/>
    </source>
</evidence>
<dbReference type="InterPro" id="IPR037158">
    <property type="entry name" value="Thr_synth_N_sf"/>
</dbReference>
<gene>
    <name evidence="8" type="primary">thrC</name>
    <name evidence="9" type="ORF">I6G68_08135</name>
    <name evidence="8" type="ORF">ODY43_06855</name>
</gene>
<keyword evidence="9" id="KW-0456">Lyase</keyword>
<dbReference type="PANTHER" id="PTHR43515">
    <property type="entry name" value="THREONINE SYNTHASE-LIKE 1"/>
    <property type="match status" value="1"/>
</dbReference>
<dbReference type="InterPro" id="IPR036052">
    <property type="entry name" value="TrpB-like_PALP_sf"/>
</dbReference>
<keyword evidence="3 5" id="KW-0663">Pyridoxal phosphate</keyword>
<reference evidence="8" key="2">
    <citation type="submission" date="2022-09" db="EMBL/GenBank/DDBJ databases">
        <title>Aerococcus urinae taxonomy study.</title>
        <authorList>
            <person name="Christensen J."/>
            <person name="Senneby E."/>
        </authorList>
    </citation>
    <scope>NUCLEOTIDE SEQUENCE</scope>
    <source>
        <strain evidence="8">NLD-066-U95</strain>
    </source>
</reference>
<dbReference type="NCBIfam" id="TIGR00260">
    <property type="entry name" value="thrC"/>
    <property type="match status" value="1"/>
</dbReference>
<organism evidence="9 10">
    <name type="scientific">Aerococcus urinae</name>
    <dbReference type="NCBI Taxonomy" id="1376"/>
    <lineage>
        <taxon>Bacteria</taxon>
        <taxon>Bacillati</taxon>
        <taxon>Bacillota</taxon>
        <taxon>Bacilli</taxon>
        <taxon>Lactobacillales</taxon>
        <taxon>Aerococcaceae</taxon>
        <taxon>Aerococcus</taxon>
    </lineage>
</organism>
<dbReference type="GO" id="GO:0009088">
    <property type="term" value="P:threonine biosynthetic process"/>
    <property type="evidence" value="ECO:0007669"/>
    <property type="project" value="UniProtKB-UniRule"/>
</dbReference>
<dbReference type="EC" id="4.2.3.1" evidence="4"/>
<evidence type="ECO:0000313" key="10">
    <source>
        <dbReference type="Proteomes" id="UP000594771"/>
    </source>
</evidence>
<feature type="domain" description="Threonine synthase N-terminal" evidence="7">
    <location>
        <begin position="3"/>
        <end position="78"/>
    </location>
</feature>
<dbReference type="Pfam" id="PF14821">
    <property type="entry name" value="Thr_synth_N"/>
    <property type="match status" value="1"/>
</dbReference>
<accession>A0A109RE17</accession>
<dbReference type="RefSeq" id="WP_060777839.1">
    <property type="nucleotide sequence ID" value="NZ_CAJHLF010000001.1"/>
</dbReference>
<dbReference type="AlphaFoldDB" id="A0A109RE17"/>
<dbReference type="PANTHER" id="PTHR43515:SF1">
    <property type="entry name" value="THREONINE SYNTHASE-LIKE 1"/>
    <property type="match status" value="1"/>
</dbReference>
<evidence type="ECO:0000313" key="11">
    <source>
        <dbReference type="Proteomes" id="UP001069145"/>
    </source>
</evidence>
<comment type="similarity">
    <text evidence="2">Belongs to the threonine synthase family.</text>
</comment>
<evidence type="ECO:0000256" key="1">
    <source>
        <dbReference type="ARBA" id="ARBA00001933"/>
    </source>
</evidence>
<dbReference type="GO" id="GO:0005737">
    <property type="term" value="C:cytoplasm"/>
    <property type="evidence" value="ECO:0007669"/>
    <property type="project" value="TreeGrafter"/>
</dbReference>
<protein>
    <recommendedName>
        <fullName evidence="4">Threonine synthase</fullName>
        <ecNumber evidence="4">4.2.3.1</ecNumber>
    </recommendedName>
</protein>
<feature type="domain" description="Tryptophan synthase beta chain-like PALP" evidence="6">
    <location>
        <begin position="99"/>
        <end position="418"/>
    </location>
</feature>
<evidence type="ECO:0000259" key="7">
    <source>
        <dbReference type="Pfam" id="PF14821"/>
    </source>
</evidence>
<dbReference type="Proteomes" id="UP001069145">
    <property type="component" value="Unassembled WGS sequence"/>
</dbReference>
<dbReference type="Gene3D" id="3.90.1380.10">
    <property type="entry name" value="Threonine synthase, N-terminal domain"/>
    <property type="match status" value="1"/>
</dbReference>
<name>A0A109RE17_9LACT</name>
<evidence type="ECO:0000256" key="2">
    <source>
        <dbReference type="ARBA" id="ARBA00005517"/>
    </source>
</evidence>
<dbReference type="GeneID" id="35767897"/>
<proteinExistence type="inferred from homology"/>
<dbReference type="OrthoDB" id="9763107at2"/>
<dbReference type="Proteomes" id="UP000594771">
    <property type="component" value="Chromosome"/>
</dbReference>
<evidence type="ECO:0000259" key="6">
    <source>
        <dbReference type="Pfam" id="PF00291"/>
    </source>
</evidence>
<sequence length="491" mass="54230">MLYTSTRNSQLSVRSTEAILQGLAPDGGLYVPKSIPHYQGDWETMSKLSYQELAFQILSLYFDDFPEDILQTCIQAAYDEKFDDDRIAPVVGLSDHYLLELFHGPTIAFKDMALSLLPHLMKAAQKVLGRDEEIIILTATSGDTGKAAMAGFEDVTGTKIIVFYPKGGVSSIQEKQMLTQKGDNTYVFGVKGNFDDAQSKVKELFNDKDLAAELQANHSQFSSANSMNIGRLFPQVVYYFYAYGQLLKQGAIQAGDLVNFTVPTGNFGNILAGYYAKQMGLPIDRLVCASNDNTVLYDFFNSGTYDRRRPFKLTISPSMDILVSSNLERLLYYAVGQDSQAVKDLMAALQDEGHYQLGQEVQAAFDSFIGAYSDEAETRAEIKRVYQEDHYLMDPHTAVASACLGKVKDQLAGESIVVSTASPFKFPAAVLESIDKGDSHLSDLELLEAVQAANGLDYPQAIQAILEADSRPERVIEVEEMETVVREIAKG</sequence>
<reference evidence="9 10" key="1">
    <citation type="submission" date="2020-12" db="EMBL/GenBank/DDBJ databases">
        <title>FDA dAtabase for Regulatory Grade micrObial Sequences (FDA-ARGOS): Supporting development and validation of Infectious Disease Dx tests.</title>
        <authorList>
            <person name="Sproer C."/>
            <person name="Gronow S."/>
            <person name="Severitt S."/>
            <person name="Schroder I."/>
            <person name="Tallon L."/>
            <person name="Sadzewicz L."/>
            <person name="Zhao X."/>
            <person name="Boylan J."/>
            <person name="Ott S."/>
            <person name="Bowen H."/>
            <person name="Vavikolanu K."/>
            <person name="Mehta A."/>
            <person name="Aluvathingal J."/>
            <person name="Nadendla S."/>
            <person name="Lowell S."/>
            <person name="Myers T."/>
            <person name="Yan Y."/>
            <person name="Sichtig H."/>
        </authorList>
    </citation>
    <scope>NUCLEOTIDE SEQUENCE [LARGE SCALE GENOMIC DNA]</scope>
    <source>
        <strain evidence="9 10">FDAARGOS_911</strain>
    </source>
</reference>
<evidence type="ECO:0000313" key="8">
    <source>
        <dbReference type="EMBL" id="MCY3053705.1"/>
    </source>
</evidence>
<evidence type="ECO:0000256" key="5">
    <source>
        <dbReference type="PIRSR" id="PIRSR604450-51"/>
    </source>
</evidence>
<dbReference type="GO" id="GO:0004795">
    <property type="term" value="F:threonine synthase activity"/>
    <property type="evidence" value="ECO:0007669"/>
    <property type="project" value="UniProtKB-UniRule"/>
</dbReference>
<evidence type="ECO:0000256" key="4">
    <source>
        <dbReference type="NCBIfam" id="TIGR00260"/>
    </source>
</evidence>
<feature type="modified residue" description="N6-(pyridoxal phosphate)lysine" evidence="5">
    <location>
        <position position="110"/>
    </location>
</feature>
<keyword evidence="11" id="KW-1185">Reference proteome</keyword>
<dbReference type="KEGG" id="aun:AWM73_01915"/>
<dbReference type="InterPro" id="IPR004450">
    <property type="entry name" value="Thr_synthase-like"/>
</dbReference>